<dbReference type="Pfam" id="PF01124">
    <property type="entry name" value="MAPEG"/>
    <property type="match status" value="1"/>
</dbReference>
<comment type="subcellular location">
    <subcellularLocation>
        <location evidence="1">Membrane</location>
    </subcellularLocation>
</comment>
<evidence type="ECO:0000256" key="5">
    <source>
        <dbReference type="SAM" id="Phobius"/>
    </source>
</evidence>
<organism evidence="6 7">
    <name type="scientific">Paraburkholderia humisilvae</name>
    <dbReference type="NCBI Taxonomy" id="627669"/>
    <lineage>
        <taxon>Bacteria</taxon>
        <taxon>Pseudomonadati</taxon>
        <taxon>Pseudomonadota</taxon>
        <taxon>Betaproteobacteria</taxon>
        <taxon>Burkholderiales</taxon>
        <taxon>Burkholderiaceae</taxon>
        <taxon>Paraburkholderia</taxon>
    </lineage>
</organism>
<evidence type="ECO:0000256" key="1">
    <source>
        <dbReference type="ARBA" id="ARBA00004370"/>
    </source>
</evidence>
<feature type="transmembrane region" description="Helical" evidence="5">
    <location>
        <begin position="105"/>
        <end position="128"/>
    </location>
</feature>
<evidence type="ECO:0000313" key="6">
    <source>
        <dbReference type="EMBL" id="CAB3766913.1"/>
    </source>
</evidence>
<keyword evidence="3 5" id="KW-1133">Transmembrane helix</keyword>
<keyword evidence="7" id="KW-1185">Reference proteome</keyword>
<keyword evidence="2 5" id="KW-0812">Transmembrane</keyword>
<dbReference type="InterPro" id="IPR023352">
    <property type="entry name" value="MAPEG-like_dom_sf"/>
</dbReference>
<dbReference type="InterPro" id="IPR001129">
    <property type="entry name" value="Membr-assoc_MAPEG"/>
</dbReference>
<dbReference type="AlphaFoldDB" id="A0A6J5EKX2"/>
<protein>
    <recommendedName>
        <fullName evidence="8">Inner membrane protein YecN</fullName>
    </recommendedName>
</protein>
<dbReference type="PANTHER" id="PTHR35814">
    <property type="match status" value="1"/>
</dbReference>
<feature type="transmembrane region" description="Helical" evidence="5">
    <location>
        <begin position="76"/>
        <end position="93"/>
    </location>
</feature>
<dbReference type="GO" id="GO:0016020">
    <property type="term" value="C:membrane"/>
    <property type="evidence" value="ECO:0007669"/>
    <property type="project" value="UniProtKB-SubCell"/>
</dbReference>
<reference evidence="6 7" key="1">
    <citation type="submission" date="2020-04" db="EMBL/GenBank/DDBJ databases">
        <authorList>
            <person name="De Canck E."/>
        </authorList>
    </citation>
    <scope>NUCLEOTIDE SEQUENCE [LARGE SCALE GENOMIC DNA]</scope>
    <source>
        <strain evidence="6 7">LMG 29542</strain>
    </source>
</reference>
<dbReference type="RefSeq" id="WP_175229582.1">
    <property type="nucleotide sequence ID" value="NZ_JBHTEA010000002.1"/>
</dbReference>
<dbReference type="EMBL" id="CADIKH010000031">
    <property type="protein sequence ID" value="CAB3766913.1"/>
    <property type="molecule type" value="Genomic_DNA"/>
</dbReference>
<name>A0A6J5EKX2_9BURK</name>
<evidence type="ECO:0000256" key="2">
    <source>
        <dbReference type="ARBA" id="ARBA00022692"/>
    </source>
</evidence>
<dbReference type="SUPFAM" id="SSF161084">
    <property type="entry name" value="MAPEG domain-like"/>
    <property type="match status" value="1"/>
</dbReference>
<sequence>MPLPTSLGFAGAFALLNLWLAYRCVRIRVNGPGGVGDLGIPELLARMRAHANFVEYTPFVLILMVLLEYAGGSRAWLQGLGAAYIVARVVHAFGMERPKFTMQFIGALVTWLVLLALAVWAICLAIHAEGRGGI</sequence>
<keyword evidence="4 5" id="KW-0472">Membrane</keyword>
<evidence type="ECO:0000256" key="4">
    <source>
        <dbReference type="ARBA" id="ARBA00023136"/>
    </source>
</evidence>
<feature type="transmembrane region" description="Helical" evidence="5">
    <location>
        <begin position="6"/>
        <end position="22"/>
    </location>
</feature>
<proteinExistence type="predicted"/>
<dbReference type="Gene3D" id="1.20.120.550">
    <property type="entry name" value="Membrane associated eicosanoid/glutathione metabolism-like domain"/>
    <property type="match status" value="1"/>
</dbReference>
<gene>
    <name evidence="6" type="ORF">LMG29542_05470</name>
</gene>
<feature type="transmembrane region" description="Helical" evidence="5">
    <location>
        <begin position="53"/>
        <end position="70"/>
    </location>
</feature>
<evidence type="ECO:0000313" key="7">
    <source>
        <dbReference type="Proteomes" id="UP000494363"/>
    </source>
</evidence>
<evidence type="ECO:0008006" key="8">
    <source>
        <dbReference type="Google" id="ProtNLM"/>
    </source>
</evidence>
<dbReference type="PANTHER" id="PTHR35814:SF1">
    <property type="entry name" value="GLUTATHIONE S-TRANSFERASE-RELATED"/>
    <property type="match status" value="1"/>
</dbReference>
<evidence type="ECO:0000256" key="3">
    <source>
        <dbReference type="ARBA" id="ARBA00022989"/>
    </source>
</evidence>
<dbReference type="Proteomes" id="UP000494363">
    <property type="component" value="Unassembled WGS sequence"/>
</dbReference>
<accession>A0A6J5EKX2</accession>